<gene>
    <name evidence="2" type="ORF">G8E03_02100</name>
</gene>
<feature type="transmembrane region" description="Helical" evidence="1">
    <location>
        <begin position="867"/>
        <end position="886"/>
    </location>
</feature>
<dbReference type="RefSeq" id="WP_166188125.1">
    <property type="nucleotide sequence ID" value="NZ_CP049811.1"/>
</dbReference>
<dbReference type="Gene3D" id="3.30.70.1440">
    <property type="entry name" value="Multidrug efflux transporter AcrB pore domain"/>
    <property type="match status" value="1"/>
</dbReference>
<name>A0A6G7VI96_9RHOB</name>
<feature type="transmembrane region" description="Helical" evidence="1">
    <location>
        <begin position="995"/>
        <end position="1022"/>
    </location>
</feature>
<sequence length="1114" mass="119770">MLSYFVRHRTAANLILVMMVALGLGALTQIRAQFFPDVIVDSVSVSVRWDGAGPEDVDNAVVAPLEPVLLAVEGVISTRATAREGSATLRMEFEPNWDMARAAADVETAVNSVSTLPTDADDPVIRRGIWRDRVTNVVISGPVGAQQLGRYADEFVARLFREGVTRTTISGLAAPSVAVEVPEAALIRNDLTLSAIAQAIADSAETDPAGEVAGGTARVRTGVERRSVEEISQIAVRTQADGTALLVRDVARVADEGVSRDQAYFVGTDPAIAVRVDRSNQGDAIEMQATVDRVAREMEQTLPEGVTITLTNTRAEQISDRIDILLDNGLMGLALVVVLLFLFLSARTAFWVAAGIPVAMLATVAMMFVFGITINMISLFALIICLGIVVDDAIVVGEHADFRHRHLGESPQNAAINAARRMSLPVLSSTITTIIAFSAMVVIGGRFGSLIADIPFTVSVVLLASLIECFLILPAHMRHALSAQSKVRWYDAPSYWFNIGFNKVNRTLFRPLMWLVVILRYPVLAGTFAVLAYMLSLFFSGEVVWRFFNSPEQAELTGNIAMVNGATRAQTQAMVVELDRAVTAVGQRFEAEYGRDPILFAMTQIGGNTGRAISGSDQKDPDQLGSISIEILDSDNRPYSAATLQQAIEDEIVRHPRLETLSFRRWGSGPGGDGLSVELFGADAQTLKAASEAFQAALTPYEVISAVEDDLPYDKTELILDLTPRGAALGLTTDSIGSELRQRLGGIEALTFPAGVRSGSVTVRMPEAELTADFIQDARVRTPGGNWVPLSEVVSVQTRLGFSTVLRENGQRVITVTGQMSEDDPARAAEVMDLLQSEVLPRIAGEYGVEFLMTGLAEQERDFLNEALVGFVLCLLGIYLTLCWVFSSWVRPFVVMAIIPFGLIGTIWGHYLWGVPMSLFTVVGLLGMTGIIINDSIVLITTIDEYSRTRGTIPALVDAVSDRLRPVMLTTLTTVLGLAPLLYESSLQAQFLKPTVITLCYGLGAGMFLVLLVVPAIIAIQMDVGRISRSLRRALFGRHLPRAVRVTIMGAAGISLALTAGAIALAARPALWPALGAADVPLFVLLAAALIAVAVVAAILVPLLTPRPGAVVAK</sequence>
<proteinExistence type="predicted"/>
<dbReference type="Gene3D" id="3.30.70.1430">
    <property type="entry name" value="Multidrug efflux transporter AcrB pore domain"/>
    <property type="match status" value="2"/>
</dbReference>
<feature type="transmembrane region" description="Helical" evidence="1">
    <location>
        <begin position="426"/>
        <end position="448"/>
    </location>
</feature>
<dbReference type="InterPro" id="IPR001036">
    <property type="entry name" value="Acrflvin-R"/>
</dbReference>
<keyword evidence="1" id="KW-0472">Membrane</keyword>
<keyword evidence="1" id="KW-0812">Transmembrane</keyword>
<dbReference type="Gene3D" id="3.30.2090.10">
    <property type="entry name" value="Multidrug efflux transporter AcrB TolC docking domain, DN and DC subdomains"/>
    <property type="match status" value="2"/>
</dbReference>
<feature type="transmembrane region" description="Helical" evidence="1">
    <location>
        <begin position="919"/>
        <end position="943"/>
    </location>
</feature>
<feature type="transmembrane region" description="Helical" evidence="1">
    <location>
        <begin position="964"/>
        <end position="983"/>
    </location>
</feature>
<dbReference type="PANTHER" id="PTHR32063">
    <property type="match status" value="1"/>
</dbReference>
<dbReference type="GO" id="GO:0005886">
    <property type="term" value="C:plasma membrane"/>
    <property type="evidence" value="ECO:0007669"/>
    <property type="project" value="TreeGrafter"/>
</dbReference>
<protein>
    <submittedName>
        <fullName evidence="2">Efflux RND transporter permease subunit</fullName>
    </submittedName>
</protein>
<feature type="transmembrane region" description="Helical" evidence="1">
    <location>
        <begin position="350"/>
        <end position="370"/>
    </location>
</feature>
<feature type="transmembrane region" description="Helical" evidence="1">
    <location>
        <begin position="324"/>
        <end position="343"/>
    </location>
</feature>
<feature type="transmembrane region" description="Helical" evidence="1">
    <location>
        <begin position="893"/>
        <end position="913"/>
    </location>
</feature>
<dbReference type="Proteomes" id="UP000500791">
    <property type="component" value="Chromosome"/>
</dbReference>
<dbReference type="GO" id="GO:0042910">
    <property type="term" value="F:xenobiotic transmembrane transporter activity"/>
    <property type="evidence" value="ECO:0007669"/>
    <property type="project" value="TreeGrafter"/>
</dbReference>
<dbReference type="SUPFAM" id="SSF82866">
    <property type="entry name" value="Multidrug efflux transporter AcrB transmembrane domain"/>
    <property type="match status" value="2"/>
</dbReference>
<reference evidence="2 3" key="1">
    <citation type="submission" date="2020-03" db="EMBL/GenBank/DDBJ databases">
        <title>Complete genome sequence of Monaibacterium sp. ALG8 with diverse plasmids.</title>
        <authorList>
            <person name="Sun C."/>
        </authorList>
    </citation>
    <scope>NUCLEOTIDE SEQUENCE [LARGE SCALE GENOMIC DNA]</scope>
    <source>
        <strain evidence="2 3">ALG8</strain>
    </source>
</reference>
<evidence type="ECO:0000313" key="2">
    <source>
        <dbReference type="EMBL" id="QIK39662.1"/>
    </source>
</evidence>
<feature type="transmembrane region" description="Helical" evidence="1">
    <location>
        <begin position="1043"/>
        <end position="1067"/>
    </location>
</feature>
<dbReference type="SUPFAM" id="SSF82714">
    <property type="entry name" value="Multidrug efflux transporter AcrB TolC docking domain, DN and DC subdomains"/>
    <property type="match status" value="2"/>
</dbReference>
<dbReference type="KEGG" id="mon:G8E03_02100"/>
<keyword evidence="1" id="KW-1133">Transmembrane helix</keyword>
<feature type="transmembrane region" description="Helical" evidence="1">
    <location>
        <begin position="376"/>
        <end position="396"/>
    </location>
</feature>
<evidence type="ECO:0000313" key="3">
    <source>
        <dbReference type="Proteomes" id="UP000500791"/>
    </source>
</evidence>
<feature type="transmembrane region" description="Helical" evidence="1">
    <location>
        <begin position="1082"/>
        <end position="1104"/>
    </location>
</feature>
<evidence type="ECO:0000256" key="1">
    <source>
        <dbReference type="SAM" id="Phobius"/>
    </source>
</evidence>
<dbReference type="SUPFAM" id="SSF82693">
    <property type="entry name" value="Multidrug efflux transporter AcrB pore domain, PN1, PN2, PC1 and PC2 subdomains"/>
    <property type="match status" value="2"/>
</dbReference>
<dbReference type="PRINTS" id="PR00702">
    <property type="entry name" value="ACRIFLAVINRP"/>
</dbReference>
<dbReference type="InterPro" id="IPR027463">
    <property type="entry name" value="AcrB_DN_DC_subdom"/>
</dbReference>
<dbReference type="Gene3D" id="1.20.1640.10">
    <property type="entry name" value="Multidrug efflux transporter AcrB transmembrane domain"/>
    <property type="match status" value="2"/>
</dbReference>
<dbReference type="Pfam" id="PF00873">
    <property type="entry name" value="ACR_tran"/>
    <property type="match status" value="1"/>
</dbReference>
<feature type="transmembrane region" description="Helical" evidence="1">
    <location>
        <begin position="454"/>
        <end position="473"/>
    </location>
</feature>
<keyword evidence="3" id="KW-1185">Reference proteome</keyword>
<feature type="transmembrane region" description="Helical" evidence="1">
    <location>
        <begin position="512"/>
        <end position="539"/>
    </location>
</feature>
<dbReference type="AlphaFoldDB" id="A0A6G7VI96"/>
<dbReference type="PANTHER" id="PTHR32063:SF33">
    <property type="entry name" value="RND SUPERFAMILY EFFLUX PUMP PERMEASE COMPONENT"/>
    <property type="match status" value="1"/>
</dbReference>
<organism evidence="2 3">
    <name type="scientific">Pontivivens nitratireducens</name>
    <dbReference type="NCBI Taxonomy" id="2758038"/>
    <lineage>
        <taxon>Bacteria</taxon>
        <taxon>Pseudomonadati</taxon>
        <taxon>Pseudomonadota</taxon>
        <taxon>Alphaproteobacteria</taxon>
        <taxon>Rhodobacterales</taxon>
        <taxon>Paracoccaceae</taxon>
        <taxon>Pontivivens</taxon>
    </lineage>
</organism>
<dbReference type="EMBL" id="CP049811">
    <property type="protein sequence ID" value="QIK39662.1"/>
    <property type="molecule type" value="Genomic_DNA"/>
</dbReference>
<accession>A0A6G7VI96</accession>
<dbReference type="Gene3D" id="3.30.70.1320">
    <property type="entry name" value="Multidrug efflux transporter AcrB pore domain like"/>
    <property type="match status" value="1"/>
</dbReference>